<dbReference type="AlphaFoldDB" id="H3A3W3"/>
<dbReference type="SMART" id="SM00423">
    <property type="entry name" value="PSI"/>
    <property type="match status" value="1"/>
</dbReference>
<evidence type="ECO:0000256" key="7">
    <source>
        <dbReference type="ARBA" id="ARBA00023180"/>
    </source>
</evidence>
<organism evidence="12 13">
    <name type="scientific">Latimeria chalumnae</name>
    <name type="common">Coelacanth</name>
    <dbReference type="NCBI Taxonomy" id="7897"/>
    <lineage>
        <taxon>Eukaryota</taxon>
        <taxon>Metazoa</taxon>
        <taxon>Chordata</taxon>
        <taxon>Craniata</taxon>
        <taxon>Vertebrata</taxon>
        <taxon>Euteleostomi</taxon>
        <taxon>Coelacanthiformes</taxon>
        <taxon>Coelacanthidae</taxon>
        <taxon>Latimeria</taxon>
    </lineage>
</organism>
<dbReference type="EMBL" id="AFYH01103128">
    <property type="status" value="NOT_ANNOTATED_CDS"/>
    <property type="molecule type" value="Genomic_DNA"/>
</dbReference>
<comment type="subcellular location">
    <subcellularLocation>
        <location evidence="1">Membrane</location>
        <topology evidence="1">Single-pass type I membrane protein</topology>
    </subcellularLocation>
</comment>
<dbReference type="EMBL" id="AFYH01103133">
    <property type="status" value="NOT_ANNOTATED_CDS"/>
    <property type="molecule type" value="Genomic_DNA"/>
</dbReference>
<keyword evidence="3 9" id="KW-0812">Transmembrane</keyword>
<dbReference type="EMBL" id="AFYH01103131">
    <property type="status" value="NOT_ANNOTATED_CDS"/>
    <property type="molecule type" value="Genomic_DNA"/>
</dbReference>
<dbReference type="InParanoid" id="H3A3W3"/>
<keyword evidence="5 9" id="KW-1133">Transmembrane helix</keyword>
<keyword evidence="4 10" id="KW-0732">Signal</keyword>
<dbReference type="PANTHER" id="PTHR13055:SF10">
    <property type="entry name" value="PLEXIN DOMAIN-CONTAINING PROTEIN 1"/>
    <property type="match status" value="1"/>
</dbReference>
<dbReference type="PANTHER" id="PTHR13055">
    <property type="entry name" value="TUMOR ENDOTHELIAL MARKER 7 RELATED"/>
    <property type="match status" value="1"/>
</dbReference>
<evidence type="ECO:0000256" key="8">
    <source>
        <dbReference type="SAM" id="MobiDB-lite"/>
    </source>
</evidence>
<reference evidence="12" key="3">
    <citation type="submission" date="2025-09" db="UniProtKB">
        <authorList>
            <consortium name="Ensembl"/>
        </authorList>
    </citation>
    <scope>IDENTIFICATION</scope>
</reference>
<reference evidence="13" key="1">
    <citation type="submission" date="2011-08" db="EMBL/GenBank/DDBJ databases">
        <title>The draft genome of Latimeria chalumnae.</title>
        <authorList>
            <person name="Di Palma F."/>
            <person name="Alfoldi J."/>
            <person name="Johnson J."/>
            <person name="Berlin A."/>
            <person name="Gnerre S."/>
            <person name="Jaffe D."/>
            <person name="MacCallum I."/>
            <person name="Young S."/>
            <person name="Walker B.J."/>
            <person name="Lander E."/>
            <person name="Lindblad-Toh K."/>
        </authorList>
    </citation>
    <scope>NUCLEOTIDE SEQUENCE [LARGE SCALE GENOMIC DNA]</scope>
    <source>
        <strain evidence="13">Wild caught</strain>
    </source>
</reference>
<dbReference type="KEGG" id="lcm:102361806"/>
<evidence type="ECO:0000256" key="2">
    <source>
        <dbReference type="ARBA" id="ARBA00010297"/>
    </source>
</evidence>
<evidence type="ECO:0000256" key="5">
    <source>
        <dbReference type="ARBA" id="ARBA00022989"/>
    </source>
</evidence>
<evidence type="ECO:0000256" key="10">
    <source>
        <dbReference type="SAM" id="SignalP"/>
    </source>
</evidence>
<accession>H3A3W3</accession>
<evidence type="ECO:0000259" key="11">
    <source>
        <dbReference type="SMART" id="SM00423"/>
    </source>
</evidence>
<dbReference type="STRING" id="7897.ENSLACP00000004334"/>
<dbReference type="GeneTree" id="ENSGT00440000033408"/>
<keyword evidence="6 9" id="KW-0472">Membrane</keyword>
<dbReference type="InterPro" id="IPR002165">
    <property type="entry name" value="Plexin_repeat"/>
</dbReference>
<dbReference type="EMBL" id="AFYH01103127">
    <property type="status" value="NOT_ANNOTATED_CDS"/>
    <property type="molecule type" value="Genomic_DNA"/>
</dbReference>
<feature type="transmembrane region" description="Helical" evidence="9">
    <location>
        <begin position="428"/>
        <end position="448"/>
    </location>
</feature>
<keyword evidence="7" id="KW-0325">Glycoprotein</keyword>
<evidence type="ECO:0000256" key="9">
    <source>
        <dbReference type="SAM" id="Phobius"/>
    </source>
</evidence>
<dbReference type="GO" id="GO:0016020">
    <property type="term" value="C:membrane"/>
    <property type="evidence" value="ECO:0007669"/>
    <property type="project" value="UniProtKB-SubCell"/>
</dbReference>
<dbReference type="InterPro" id="IPR016201">
    <property type="entry name" value="PSI"/>
</dbReference>
<dbReference type="OrthoDB" id="6285106at2759"/>
<evidence type="ECO:0000313" key="13">
    <source>
        <dbReference type="Proteomes" id="UP000008672"/>
    </source>
</evidence>
<evidence type="ECO:0000256" key="6">
    <source>
        <dbReference type="ARBA" id="ARBA00023136"/>
    </source>
</evidence>
<evidence type="ECO:0000256" key="3">
    <source>
        <dbReference type="ARBA" id="ARBA00022692"/>
    </source>
</evidence>
<protein>
    <submittedName>
        <fullName evidence="12">Plexin domain containing 1</fullName>
    </submittedName>
</protein>
<name>H3A3W3_LATCH</name>
<evidence type="ECO:0000313" key="12">
    <source>
        <dbReference type="Ensembl" id="ENSLACP00000004334.1"/>
    </source>
</evidence>
<proteinExistence type="inferred from homology"/>
<evidence type="ECO:0000256" key="1">
    <source>
        <dbReference type="ARBA" id="ARBA00004479"/>
    </source>
</evidence>
<dbReference type="EMBL" id="AFYH01103126">
    <property type="status" value="NOT_ANNOTATED_CDS"/>
    <property type="molecule type" value="Genomic_DNA"/>
</dbReference>
<dbReference type="EMBL" id="AFYH01103134">
    <property type="status" value="NOT_ANNOTATED_CDS"/>
    <property type="molecule type" value="Genomic_DNA"/>
</dbReference>
<dbReference type="Pfam" id="PF01437">
    <property type="entry name" value="PSI"/>
    <property type="match status" value="1"/>
</dbReference>
<dbReference type="Proteomes" id="UP000008672">
    <property type="component" value="Unassembled WGS sequence"/>
</dbReference>
<feature type="domain" description="PSI" evidence="11">
    <location>
        <begin position="305"/>
        <end position="350"/>
    </location>
</feature>
<sequence>MLLLLSTLTLLHLARAELGDPLQLADAQHPSLNGKDNHGHMMSDPWRRRVRESSSRPLENDGTRISQDLIGGNLAIDTLPENGTQIVEDNHNYYVSRSYGPGDPKQKELWIDITKMDKSQVKIHGILSNTHRQASRVVLSFDFPFYGHYLRQITIATGGFIFTGEVIHRMLTATQYIAPLMANFDPSFSRNSTIRYFDNGTAFVVQWDRVYLQGREDASPFTFQAILYKEGRIVFSYKDVPLSVREISSTQHPVKAGLSDAFMLFNNSPQVPENRRRTIYEYHRVEMDMDKITNMSAFEFTPLPTCLQHESCELCAASEASFNCSWCHVLQRCSNGFDRHRQEWLDYGCVEESKEKTCEDFIDPDHHGYSSMNPFTPMDGDLTTSSTVLFDSLTTEDDTKLTRYSGDAGLRNDSPSEKKEAPVHTGTVVGIALAVILIAVIILVVIYVNSHPTSTAALFFIERRPNRWPAMKFRNHAGQSTYTEVEPMGHEKEGFIEAEQC</sequence>
<dbReference type="EMBL" id="AFYH01103132">
    <property type="status" value="NOT_ANNOTATED_CDS"/>
    <property type="molecule type" value="Genomic_DNA"/>
</dbReference>
<gene>
    <name evidence="12" type="primary">PLXDC1</name>
</gene>
<feature type="compositionally biased region" description="Basic and acidic residues" evidence="8">
    <location>
        <begin position="35"/>
        <end position="62"/>
    </location>
</feature>
<dbReference type="EMBL" id="AFYH01103135">
    <property type="status" value="NOT_ANNOTATED_CDS"/>
    <property type="molecule type" value="Genomic_DNA"/>
</dbReference>
<dbReference type="eggNOG" id="KOG3848">
    <property type="taxonomic scope" value="Eukaryota"/>
</dbReference>
<comment type="similarity">
    <text evidence="2">Belongs to the plexin family.</text>
</comment>
<dbReference type="EMBL" id="AFYH01103129">
    <property type="status" value="NOT_ANNOTATED_CDS"/>
    <property type="molecule type" value="Genomic_DNA"/>
</dbReference>
<dbReference type="EMBL" id="AFYH01103130">
    <property type="status" value="NOT_ANNOTATED_CDS"/>
    <property type="molecule type" value="Genomic_DNA"/>
</dbReference>
<feature type="chain" id="PRO_5003579212" evidence="10">
    <location>
        <begin position="17"/>
        <end position="501"/>
    </location>
</feature>
<dbReference type="FunCoup" id="H3A3W3">
    <property type="interactions" value="25"/>
</dbReference>
<evidence type="ECO:0000256" key="4">
    <source>
        <dbReference type="ARBA" id="ARBA00022729"/>
    </source>
</evidence>
<dbReference type="OMA" id="PHKHREA"/>
<dbReference type="InterPro" id="IPR031152">
    <property type="entry name" value="PLXDC"/>
</dbReference>
<reference evidence="12" key="2">
    <citation type="submission" date="2025-08" db="UniProtKB">
        <authorList>
            <consortium name="Ensembl"/>
        </authorList>
    </citation>
    <scope>IDENTIFICATION</scope>
</reference>
<dbReference type="Bgee" id="ENSLACG00000003854">
    <property type="expression patterns" value="Expressed in mesonephros and 6 other cell types or tissues"/>
</dbReference>
<dbReference type="HOGENOM" id="CLU_029494_3_1_1"/>
<feature type="signal peptide" evidence="10">
    <location>
        <begin position="1"/>
        <end position="16"/>
    </location>
</feature>
<dbReference type="GeneID" id="102361806"/>
<dbReference type="Ensembl" id="ENSLACT00000004372.1">
    <property type="protein sequence ID" value="ENSLACP00000004334.1"/>
    <property type="gene ID" value="ENSLACG00000003854.1"/>
</dbReference>
<keyword evidence="13" id="KW-1185">Reference proteome</keyword>
<feature type="region of interest" description="Disordered" evidence="8">
    <location>
        <begin position="27"/>
        <end position="63"/>
    </location>
</feature>